<dbReference type="Pfam" id="PF09721">
    <property type="entry name" value="Exosortase_EpsH"/>
    <property type="match status" value="1"/>
</dbReference>
<evidence type="ECO:0000256" key="3">
    <source>
        <dbReference type="ARBA" id="ARBA00022670"/>
    </source>
</evidence>
<feature type="transmembrane region" description="Helical" evidence="8">
    <location>
        <begin position="148"/>
        <end position="169"/>
    </location>
</feature>
<organism evidence="9 10">
    <name type="scientific">Flavobacterium degerlachei</name>
    <dbReference type="NCBI Taxonomy" id="229203"/>
    <lineage>
        <taxon>Bacteria</taxon>
        <taxon>Pseudomonadati</taxon>
        <taxon>Bacteroidota</taxon>
        <taxon>Flavobacteriia</taxon>
        <taxon>Flavobacteriales</taxon>
        <taxon>Flavobacteriaceae</taxon>
        <taxon>Flavobacterium</taxon>
    </lineage>
</organism>
<gene>
    <name evidence="9" type="ORF">SAMN05444338_10938</name>
</gene>
<dbReference type="NCBIfam" id="TIGR04128">
    <property type="entry name" value="exoso_Fjoh_1448"/>
    <property type="match status" value="1"/>
</dbReference>
<keyword evidence="4 8" id="KW-0812">Transmembrane</keyword>
<comment type="subcellular location">
    <subcellularLocation>
        <location evidence="1">Cell membrane</location>
        <topology evidence="1">Multi-pass membrane protein</topology>
    </subcellularLocation>
</comment>
<feature type="transmembrane region" description="Helical" evidence="8">
    <location>
        <begin position="86"/>
        <end position="107"/>
    </location>
</feature>
<dbReference type="STRING" id="229203.SAMN05444338_10938"/>
<keyword evidence="2" id="KW-1003">Cell membrane</keyword>
<reference evidence="10" key="1">
    <citation type="submission" date="2016-10" db="EMBL/GenBank/DDBJ databases">
        <authorList>
            <person name="Varghese N."/>
            <person name="Submissions S."/>
        </authorList>
    </citation>
    <scope>NUCLEOTIDE SEQUENCE [LARGE SCALE GENOMIC DNA]</scope>
    <source>
        <strain evidence="10">DSM 15718</strain>
    </source>
</reference>
<evidence type="ECO:0000313" key="10">
    <source>
        <dbReference type="Proteomes" id="UP000198569"/>
    </source>
</evidence>
<feature type="transmembrane region" description="Helical" evidence="8">
    <location>
        <begin position="114"/>
        <end position="142"/>
    </location>
</feature>
<dbReference type="GO" id="GO:0006508">
    <property type="term" value="P:proteolysis"/>
    <property type="evidence" value="ECO:0007669"/>
    <property type="project" value="UniProtKB-KW"/>
</dbReference>
<dbReference type="Proteomes" id="UP000198569">
    <property type="component" value="Unassembled WGS sequence"/>
</dbReference>
<feature type="transmembrane region" description="Helical" evidence="8">
    <location>
        <begin position="12"/>
        <end position="32"/>
    </location>
</feature>
<dbReference type="InterPro" id="IPR026392">
    <property type="entry name" value="Exo/Archaeosortase_dom"/>
</dbReference>
<sequence length="183" mass="21341">MKKYFIQYKPFLLFLAKFFLTYIILAFIYQGFLESYEEDNIDSITEFVAENTKQLLILFNADADILKFDSEPFIRLMYNQQYVAKMIEGCNAISIIILFISFVVSFSGRIKSTVFFILGGSLIIYILNVARIAILCVLIYLFPKQQTLLHGVFFPLFIYGVVFILWVIWVNKFSLYAKNTTDS</sequence>
<keyword evidence="10" id="KW-1185">Reference proteome</keyword>
<keyword evidence="3" id="KW-0645">Protease</keyword>
<dbReference type="EMBL" id="FNMV01000009">
    <property type="protein sequence ID" value="SDX32142.1"/>
    <property type="molecule type" value="Genomic_DNA"/>
</dbReference>
<accession>A0A1H3AR25</accession>
<evidence type="ECO:0000256" key="2">
    <source>
        <dbReference type="ARBA" id="ARBA00022475"/>
    </source>
</evidence>
<evidence type="ECO:0000256" key="8">
    <source>
        <dbReference type="SAM" id="Phobius"/>
    </source>
</evidence>
<dbReference type="GO" id="GO:0008233">
    <property type="term" value="F:peptidase activity"/>
    <property type="evidence" value="ECO:0007669"/>
    <property type="project" value="UniProtKB-KW"/>
</dbReference>
<keyword evidence="7 8" id="KW-0472">Membrane</keyword>
<evidence type="ECO:0000256" key="1">
    <source>
        <dbReference type="ARBA" id="ARBA00004651"/>
    </source>
</evidence>
<dbReference type="AlphaFoldDB" id="A0A1H3AR25"/>
<protein>
    <submittedName>
        <fullName evidence="9">Exosortase family protein XrtF</fullName>
    </submittedName>
</protein>
<dbReference type="GO" id="GO:0005886">
    <property type="term" value="C:plasma membrane"/>
    <property type="evidence" value="ECO:0007669"/>
    <property type="project" value="UniProtKB-SubCell"/>
</dbReference>
<dbReference type="NCBIfam" id="TIGR04178">
    <property type="entry name" value="exo_archaeo"/>
    <property type="match status" value="1"/>
</dbReference>
<evidence type="ECO:0000256" key="5">
    <source>
        <dbReference type="ARBA" id="ARBA00022801"/>
    </source>
</evidence>
<evidence type="ECO:0000256" key="6">
    <source>
        <dbReference type="ARBA" id="ARBA00022989"/>
    </source>
</evidence>
<name>A0A1H3AR25_9FLAO</name>
<dbReference type="InterPro" id="IPR026323">
    <property type="entry name" value="Exosortase-related_prot_XrtF"/>
</dbReference>
<dbReference type="OrthoDB" id="678161at2"/>
<keyword evidence="5" id="KW-0378">Hydrolase</keyword>
<evidence type="ECO:0000256" key="7">
    <source>
        <dbReference type="ARBA" id="ARBA00023136"/>
    </source>
</evidence>
<keyword evidence="6 8" id="KW-1133">Transmembrane helix</keyword>
<evidence type="ECO:0000256" key="4">
    <source>
        <dbReference type="ARBA" id="ARBA00022692"/>
    </source>
</evidence>
<dbReference type="RefSeq" id="WP_091432672.1">
    <property type="nucleotide sequence ID" value="NZ_FNMV01000009.1"/>
</dbReference>
<evidence type="ECO:0000313" key="9">
    <source>
        <dbReference type="EMBL" id="SDX32142.1"/>
    </source>
</evidence>
<proteinExistence type="predicted"/>
<dbReference type="InterPro" id="IPR019127">
    <property type="entry name" value="Exosortase"/>
</dbReference>